<sequence>MENCQTDRLREVILMYMMHRVRDKKATDQCRLHILYLMNDWAHNCMRRKMDAITQMLSRYVPQLYAIAVHTVNDSACRDKLDKLMVLWEGQKYFDDNAYKQLRNPAQTYANGQTAKVGEYQKVSVEIAQKVQSTYQQYKQQHQEYENHVQQQISALQFSIRNAQSTKRRSRFDQTMPSAIPQQPPPSQQQQQSSPLPPRMPPPMPLMSLPTRPPPRMPLMGNPYPDYPPSNDYDYEGPPASGGPPMMWHGPPPMGARPPIRPPFGPPSFGAQRGPPPGPWPPRGGPWGGPPPQTLGGPGPGYPTPAVMDESKLVPTVAYYDLPAGLMVPLVHLEDSDYLPLNPKDLRLPPPVPPNERLVMALDAFYSAATHDNPRDPEGWEKLGLYEFYKAKGQAREEASQRVKAEPRRSTSRSPSPERRRDRRRRSRSRSSSRSPTPDFTEKQAAFQQTPGRAGPISQDNRGHQLMTKMGWQGGGLGPDEQGREEPVDGGDVRDKTDQYKGLGTQDEGMFDQFRKQKSGAFQARFQRK</sequence>
<dbReference type="Gene3D" id="1.25.40.90">
    <property type="match status" value="1"/>
</dbReference>
<feature type="compositionally biased region" description="Pro residues" evidence="2">
    <location>
        <begin position="195"/>
        <end position="217"/>
    </location>
</feature>
<dbReference type="WBParaSite" id="PSAMB.scaffold1680size28764.g14293.t1">
    <property type="protein sequence ID" value="PSAMB.scaffold1680size28764.g14293.t1"/>
    <property type="gene ID" value="PSAMB.scaffold1680size28764.g14293"/>
</dbReference>
<dbReference type="GO" id="GO:0003676">
    <property type="term" value="F:nucleic acid binding"/>
    <property type="evidence" value="ECO:0007669"/>
    <property type="project" value="InterPro"/>
</dbReference>
<feature type="compositionally biased region" description="Basic and acidic residues" evidence="2">
    <location>
        <begin position="394"/>
        <end position="409"/>
    </location>
</feature>
<evidence type="ECO:0000259" key="4">
    <source>
        <dbReference type="PROSITE" id="PS51391"/>
    </source>
</evidence>
<proteinExistence type="predicted"/>
<dbReference type="PANTHER" id="PTHR12323:SF0">
    <property type="entry name" value="CALCIUM HOMEOSTASIS ENDOPLASMIC RETICULUM PROTEIN"/>
    <property type="match status" value="1"/>
</dbReference>
<feature type="region of interest" description="Disordered" evidence="2">
    <location>
        <begin position="262"/>
        <end position="298"/>
    </location>
</feature>
<dbReference type="InterPro" id="IPR056721">
    <property type="entry name" value="DUF7819"/>
</dbReference>
<dbReference type="PANTHER" id="PTHR12323">
    <property type="entry name" value="SR-RELATED CTD ASSOCIATED FACTOR 6"/>
    <property type="match status" value="1"/>
</dbReference>
<feature type="compositionally biased region" description="Pro residues" evidence="2">
    <location>
        <begin position="274"/>
        <end position="293"/>
    </location>
</feature>
<evidence type="ECO:0000259" key="3">
    <source>
        <dbReference type="PROSITE" id="PS50174"/>
    </source>
</evidence>
<dbReference type="PROSITE" id="PS51391">
    <property type="entry name" value="CID"/>
    <property type="match status" value="1"/>
</dbReference>
<accession>A0A914V9N2</accession>
<keyword evidence="1" id="KW-0175">Coiled coil</keyword>
<evidence type="ECO:0000256" key="1">
    <source>
        <dbReference type="SAM" id="Coils"/>
    </source>
</evidence>
<reference evidence="6" key="1">
    <citation type="submission" date="2022-11" db="UniProtKB">
        <authorList>
            <consortium name="WormBaseParasite"/>
        </authorList>
    </citation>
    <scope>IDENTIFICATION</scope>
</reference>
<feature type="region of interest" description="Disordered" evidence="2">
    <location>
        <begin position="394"/>
        <end position="529"/>
    </location>
</feature>
<evidence type="ECO:0000313" key="5">
    <source>
        <dbReference type="Proteomes" id="UP000887566"/>
    </source>
</evidence>
<feature type="domain" description="CID" evidence="4">
    <location>
        <begin position="1"/>
        <end position="110"/>
    </location>
</feature>
<feature type="region of interest" description="Disordered" evidence="2">
    <location>
        <begin position="162"/>
        <end position="250"/>
    </location>
</feature>
<protein>
    <submittedName>
        <fullName evidence="6">Calcium homeostasis endoplasmic reticulum protein</fullName>
    </submittedName>
</protein>
<dbReference type="Pfam" id="PF04818">
    <property type="entry name" value="CID"/>
    <property type="match status" value="1"/>
</dbReference>
<dbReference type="Proteomes" id="UP000887566">
    <property type="component" value="Unplaced"/>
</dbReference>
<dbReference type="AlphaFoldDB" id="A0A914V9N2"/>
<dbReference type="Pfam" id="PF25127">
    <property type="entry name" value="DUF7819"/>
    <property type="match status" value="1"/>
</dbReference>
<dbReference type="InterPro" id="IPR000467">
    <property type="entry name" value="G_patch_dom"/>
</dbReference>
<feature type="compositionally biased region" description="Basic and acidic residues" evidence="2">
    <location>
        <begin position="481"/>
        <end position="499"/>
    </location>
</feature>
<dbReference type="PROSITE" id="PS50174">
    <property type="entry name" value="G_PATCH"/>
    <property type="match status" value="1"/>
</dbReference>
<keyword evidence="5" id="KW-1185">Reference proteome</keyword>
<feature type="compositionally biased region" description="Basic residues" evidence="2">
    <location>
        <begin position="421"/>
        <end position="431"/>
    </location>
</feature>
<dbReference type="GO" id="GO:0006874">
    <property type="term" value="P:intracellular calcium ion homeostasis"/>
    <property type="evidence" value="ECO:0007669"/>
    <property type="project" value="TreeGrafter"/>
</dbReference>
<organism evidence="5 6">
    <name type="scientific">Plectus sambesii</name>
    <dbReference type="NCBI Taxonomy" id="2011161"/>
    <lineage>
        <taxon>Eukaryota</taxon>
        <taxon>Metazoa</taxon>
        <taxon>Ecdysozoa</taxon>
        <taxon>Nematoda</taxon>
        <taxon>Chromadorea</taxon>
        <taxon>Plectida</taxon>
        <taxon>Plectina</taxon>
        <taxon>Plectoidea</taxon>
        <taxon>Plectidae</taxon>
        <taxon>Plectus</taxon>
    </lineage>
</organism>
<evidence type="ECO:0000313" key="6">
    <source>
        <dbReference type="WBParaSite" id="PSAMB.scaffold1680size28764.g14293.t1"/>
    </source>
</evidence>
<feature type="domain" description="G-patch" evidence="3">
    <location>
        <begin position="459"/>
        <end position="508"/>
    </location>
</feature>
<feature type="coiled-coil region" evidence="1">
    <location>
        <begin position="128"/>
        <end position="155"/>
    </location>
</feature>
<dbReference type="InterPro" id="IPR008942">
    <property type="entry name" value="ENTH_VHS"/>
</dbReference>
<name>A0A914V9N2_9BILA</name>
<dbReference type="SMART" id="SM00443">
    <property type="entry name" value="G_patch"/>
    <property type="match status" value="1"/>
</dbReference>
<dbReference type="InterPro" id="IPR006569">
    <property type="entry name" value="CID_dom"/>
</dbReference>
<dbReference type="Pfam" id="PF01585">
    <property type="entry name" value="G-patch"/>
    <property type="match status" value="1"/>
</dbReference>
<evidence type="ECO:0000256" key="2">
    <source>
        <dbReference type="SAM" id="MobiDB-lite"/>
    </source>
</evidence>
<feature type="compositionally biased region" description="Low complexity" evidence="2">
    <location>
        <begin position="218"/>
        <end position="232"/>
    </location>
</feature>
<dbReference type="GO" id="GO:0048471">
    <property type="term" value="C:perinuclear region of cytoplasm"/>
    <property type="evidence" value="ECO:0007669"/>
    <property type="project" value="TreeGrafter"/>
</dbReference>